<dbReference type="Pfam" id="PF01381">
    <property type="entry name" value="HTH_3"/>
    <property type="match status" value="1"/>
</dbReference>
<dbReference type="Gene3D" id="1.10.260.40">
    <property type="entry name" value="lambda repressor-like DNA-binding domains"/>
    <property type="match status" value="1"/>
</dbReference>
<dbReference type="AlphaFoldDB" id="A0A1G7HUK6"/>
<dbReference type="GO" id="GO:0003677">
    <property type="term" value="F:DNA binding"/>
    <property type="evidence" value="ECO:0007669"/>
    <property type="project" value="UniProtKB-KW"/>
</dbReference>
<protein>
    <submittedName>
        <fullName evidence="3">DNA-binding transcriptional regulator, XRE-family HTH domain</fullName>
    </submittedName>
</protein>
<gene>
    <name evidence="3" type="ORF">SAMN04244560_00155</name>
</gene>
<evidence type="ECO:0000256" key="1">
    <source>
        <dbReference type="ARBA" id="ARBA00023125"/>
    </source>
</evidence>
<dbReference type="PANTHER" id="PTHR46558">
    <property type="entry name" value="TRACRIPTIONAL REGULATORY PROTEIN-RELATED-RELATED"/>
    <property type="match status" value="1"/>
</dbReference>
<dbReference type="InterPro" id="IPR010982">
    <property type="entry name" value="Lambda_DNA-bd_dom_sf"/>
</dbReference>
<dbReference type="PROSITE" id="PS50943">
    <property type="entry name" value="HTH_CROC1"/>
    <property type="match status" value="1"/>
</dbReference>
<dbReference type="SUPFAM" id="SSF47413">
    <property type="entry name" value="lambda repressor-like DNA-binding domains"/>
    <property type="match status" value="1"/>
</dbReference>
<dbReference type="Proteomes" id="UP000183404">
    <property type="component" value="Unassembled WGS sequence"/>
</dbReference>
<accession>A0A1G7HUK6</accession>
<dbReference type="InterPro" id="IPR001387">
    <property type="entry name" value="Cro/C1-type_HTH"/>
</dbReference>
<feature type="domain" description="HTH cro/C1-type" evidence="2">
    <location>
        <begin position="8"/>
        <end position="62"/>
    </location>
</feature>
<proteinExistence type="predicted"/>
<evidence type="ECO:0000259" key="2">
    <source>
        <dbReference type="PROSITE" id="PS50943"/>
    </source>
</evidence>
<organism evidence="3 4">
    <name type="scientific">Thermoanaerobacter thermohydrosulfuricus</name>
    <name type="common">Clostridium thermohydrosulfuricum</name>
    <dbReference type="NCBI Taxonomy" id="1516"/>
    <lineage>
        <taxon>Bacteria</taxon>
        <taxon>Bacillati</taxon>
        <taxon>Bacillota</taxon>
        <taxon>Clostridia</taxon>
        <taxon>Thermoanaerobacterales</taxon>
        <taxon>Thermoanaerobacteraceae</taxon>
        <taxon>Thermoanaerobacter</taxon>
    </lineage>
</organism>
<name>A0A1G7HUK6_THETY</name>
<dbReference type="PANTHER" id="PTHR46558:SF11">
    <property type="entry name" value="HTH-TYPE TRANSCRIPTIONAL REGULATOR XRE"/>
    <property type="match status" value="1"/>
</dbReference>
<sequence length="144" mass="17540">MSTLGERIKQLRLEHEMTQEEFGKLFGITKYSISLYESNKVSPSDEIKKKIAEYFNVSIDWLMGLTDIRKPYIPENYKEKYKITKRDMLQYEDFVKHVNTFFMDDKVAEEDKEKLFRDISELFWKAKEINKEKYRRKKKKEKTD</sequence>
<dbReference type="RefSeq" id="WP_074591935.1">
    <property type="nucleotide sequence ID" value="NZ_FNBS01000002.1"/>
</dbReference>
<reference evidence="3 4" key="1">
    <citation type="submission" date="2016-10" db="EMBL/GenBank/DDBJ databases">
        <authorList>
            <person name="de Groot N.N."/>
        </authorList>
    </citation>
    <scope>NUCLEOTIDE SEQUENCE [LARGE SCALE GENOMIC DNA]</scope>
    <source>
        <strain evidence="3 4">DSM 569</strain>
    </source>
</reference>
<dbReference type="EMBL" id="FNBS01000002">
    <property type="protein sequence ID" value="SDF03966.1"/>
    <property type="molecule type" value="Genomic_DNA"/>
</dbReference>
<evidence type="ECO:0000313" key="3">
    <source>
        <dbReference type="EMBL" id="SDF03966.1"/>
    </source>
</evidence>
<evidence type="ECO:0000313" key="4">
    <source>
        <dbReference type="Proteomes" id="UP000183404"/>
    </source>
</evidence>
<keyword evidence="1 3" id="KW-0238">DNA-binding</keyword>
<dbReference type="SMART" id="SM00530">
    <property type="entry name" value="HTH_XRE"/>
    <property type="match status" value="1"/>
</dbReference>
<dbReference type="CDD" id="cd00093">
    <property type="entry name" value="HTH_XRE"/>
    <property type="match status" value="1"/>
</dbReference>